<evidence type="ECO:0000313" key="3">
    <source>
        <dbReference type="EMBL" id="MBW6411437.1"/>
    </source>
</evidence>
<gene>
    <name evidence="3" type="ORF">KYD98_15205</name>
</gene>
<sequence length="436" mass="48127">MDLLLYTLRGVAEAIVEPTLMLILILLGVILYLKNRKLVIMQKMILGESVNTPLELTLSQIVLGILAGTMVSVINSMLGIRFGENSGIFYLFGISIVLMFIKPRFICFSYSGAILGLISVGITLLGNFIPGIKENMVFKIDIMYLMTFVGVLHIIEGLLVMIDGDRGSIPVFANKGGKIIGGFALNRYWLLSIAILISVMADKDAGNYITTAIQTPNSWPFIHGSGDINLLSFTMISIMPLYAVLGYSSVTFTKNKREKALSSGKYIIAYGLLLTLVSQVARFGIVGELLLIIFAPLGHELMIRTQKNREDILEPKFMSDEEGLVILDVLPKSIAYDLGIKAGSKLLSVNDKIINSQAEMYSIIKENLYNITLKIKDMNGTISSLPIRISKGTNIGMLLVPRAVEAKDKVMIKENDFSQILDKLKESDKLNNDKKN</sequence>
<protein>
    <submittedName>
        <fullName evidence="3">Signal protein PDZ</fullName>
    </submittedName>
</protein>
<keyword evidence="4" id="KW-1185">Reference proteome</keyword>
<dbReference type="SMART" id="SM00228">
    <property type="entry name" value="PDZ"/>
    <property type="match status" value="1"/>
</dbReference>
<dbReference type="EMBL" id="JAHXPT010000014">
    <property type="protein sequence ID" value="MBW6411437.1"/>
    <property type="molecule type" value="Genomic_DNA"/>
</dbReference>
<feature type="transmembrane region" description="Helical" evidence="1">
    <location>
        <begin position="183"/>
        <end position="201"/>
    </location>
</feature>
<proteinExistence type="predicted"/>
<feature type="transmembrane region" description="Helical" evidence="1">
    <location>
        <begin position="54"/>
        <end position="74"/>
    </location>
</feature>
<dbReference type="InterPro" id="IPR001478">
    <property type="entry name" value="PDZ"/>
</dbReference>
<keyword evidence="1" id="KW-1133">Transmembrane helix</keyword>
<feature type="transmembrane region" description="Helical" evidence="1">
    <location>
        <begin position="15"/>
        <end position="33"/>
    </location>
</feature>
<evidence type="ECO:0000313" key="4">
    <source>
        <dbReference type="Proteomes" id="UP001519921"/>
    </source>
</evidence>
<organism evidence="3 4">
    <name type="scientific">Clostridium weizhouense</name>
    <dbReference type="NCBI Taxonomy" id="2859781"/>
    <lineage>
        <taxon>Bacteria</taxon>
        <taxon>Bacillati</taxon>
        <taxon>Bacillota</taxon>
        <taxon>Clostridia</taxon>
        <taxon>Eubacteriales</taxon>
        <taxon>Clostridiaceae</taxon>
        <taxon>Clostridium</taxon>
    </lineage>
</organism>
<dbReference type="RefSeq" id="WP_219780902.1">
    <property type="nucleotide sequence ID" value="NZ_JAHXPT010000014.1"/>
</dbReference>
<dbReference type="InterPro" id="IPR036034">
    <property type="entry name" value="PDZ_sf"/>
</dbReference>
<feature type="transmembrane region" description="Helical" evidence="1">
    <location>
        <begin position="142"/>
        <end position="162"/>
    </location>
</feature>
<dbReference type="Gene3D" id="2.30.42.10">
    <property type="match status" value="1"/>
</dbReference>
<evidence type="ECO:0000259" key="2">
    <source>
        <dbReference type="SMART" id="SM00228"/>
    </source>
</evidence>
<feature type="transmembrane region" description="Helical" evidence="1">
    <location>
        <begin position="267"/>
        <end position="297"/>
    </location>
</feature>
<feature type="domain" description="PDZ" evidence="2">
    <location>
        <begin position="295"/>
        <end position="379"/>
    </location>
</feature>
<keyword evidence="1" id="KW-0472">Membrane</keyword>
<dbReference type="Proteomes" id="UP001519921">
    <property type="component" value="Unassembled WGS sequence"/>
</dbReference>
<accession>A0ABS7ARX1</accession>
<feature type="transmembrane region" description="Helical" evidence="1">
    <location>
        <begin position="80"/>
        <end position="101"/>
    </location>
</feature>
<feature type="transmembrane region" description="Helical" evidence="1">
    <location>
        <begin position="228"/>
        <end position="247"/>
    </location>
</feature>
<name>A0ABS7ARX1_9CLOT</name>
<dbReference type="SUPFAM" id="SSF50156">
    <property type="entry name" value="PDZ domain-like"/>
    <property type="match status" value="1"/>
</dbReference>
<comment type="caution">
    <text evidence="3">The sequence shown here is derived from an EMBL/GenBank/DDBJ whole genome shotgun (WGS) entry which is preliminary data.</text>
</comment>
<reference evidence="3 4" key="1">
    <citation type="submission" date="2021-07" db="EMBL/GenBank/DDBJ databases">
        <title>Clostridium weizhouense sp. nov., an anaerobic bacterium isolated from activated sludge of Petroleum wastewater.</title>
        <authorList>
            <person name="Li Q."/>
        </authorList>
    </citation>
    <scope>NUCLEOTIDE SEQUENCE [LARGE SCALE GENOMIC DNA]</scope>
    <source>
        <strain evidence="3 4">YB-6</strain>
    </source>
</reference>
<feature type="transmembrane region" description="Helical" evidence="1">
    <location>
        <begin position="108"/>
        <end position="130"/>
    </location>
</feature>
<keyword evidence="1" id="KW-0812">Transmembrane</keyword>
<evidence type="ECO:0000256" key="1">
    <source>
        <dbReference type="SAM" id="Phobius"/>
    </source>
</evidence>